<dbReference type="STRING" id="8010.ENSELUP00000022955"/>
<dbReference type="RefSeq" id="XP_034147544.1">
    <property type="nucleotide sequence ID" value="XM_034291653.1"/>
</dbReference>
<dbReference type="RefSeq" id="XP_034147543.1">
    <property type="nucleotide sequence ID" value="XM_034291652.1"/>
</dbReference>
<organism evidence="3 4">
    <name type="scientific">Esox lucius</name>
    <name type="common">Northern pike</name>
    <dbReference type="NCBI Taxonomy" id="8010"/>
    <lineage>
        <taxon>Eukaryota</taxon>
        <taxon>Metazoa</taxon>
        <taxon>Chordata</taxon>
        <taxon>Craniata</taxon>
        <taxon>Vertebrata</taxon>
        <taxon>Euteleostomi</taxon>
        <taxon>Actinopterygii</taxon>
        <taxon>Neopterygii</taxon>
        <taxon>Teleostei</taxon>
        <taxon>Protacanthopterygii</taxon>
        <taxon>Esociformes</taxon>
        <taxon>Esocidae</taxon>
        <taxon>Esox</taxon>
    </lineage>
</organism>
<dbReference type="OMA" id="SIFREMW"/>
<name>A0A3P8Z2I5_ESOLU</name>
<dbReference type="Ensembl" id="ENSELUT00000088211.1">
    <property type="protein sequence ID" value="ENSELUP00000092246.1"/>
    <property type="gene ID" value="ENSELUG00000021868.3"/>
</dbReference>
<reference evidence="3" key="3">
    <citation type="submission" date="2025-05" db="UniProtKB">
        <authorList>
            <consortium name="Ensembl"/>
        </authorList>
    </citation>
    <scope>IDENTIFICATION</scope>
</reference>
<evidence type="ECO:0000313" key="4">
    <source>
        <dbReference type="Proteomes" id="UP000265140"/>
    </source>
</evidence>
<feature type="coiled-coil region" evidence="1">
    <location>
        <begin position="96"/>
        <end position="123"/>
    </location>
</feature>
<evidence type="ECO:0000256" key="1">
    <source>
        <dbReference type="SAM" id="Coils"/>
    </source>
</evidence>
<evidence type="ECO:0000256" key="2">
    <source>
        <dbReference type="SAM" id="MobiDB-lite"/>
    </source>
</evidence>
<dbReference type="PANTHER" id="PTHR21533:SF17">
    <property type="entry name" value="PROTEIN CHIBBY HOMOLOG 3"/>
    <property type="match status" value="1"/>
</dbReference>
<dbReference type="RefSeq" id="XP_034147541.1">
    <property type="nucleotide sequence ID" value="XM_034291650.1"/>
</dbReference>
<dbReference type="Bgee" id="ENSELUG00000021868">
    <property type="expression patterns" value="Expressed in stomach and 9 other cell types or tissues"/>
</dbReference>
<sequence length="169" mass="19365">MAFFREMWDKLGIPLTALRFPGNWKPKLSPARLDISLSSLYYFDYNCQKTELGPDYTPPALTLGGHSFVFQQGQWALQPESHRACGRGPKDRDRTYIHLRKRNRELQEENNALKLRTELLMDMLAETTAQLHGSNPGEGGSRDSLEEPQPPRSIRTSFQRGSTKRKTKS</sequence>
<protein>
    <submittedName>
        <fullName evidence="3">Uncharacterized protein</fullName>
    </submittedName>
</protein>
<dbReference type="Proteomes" id="UP000265140">
    <property type="component" value="Chromosome 4"/>
</dbReference>
<reference evidence="4" key="1">
    <citation type="journal article" date="2014" name="PLoS ONE">
        <title>The genome and linkage map of the northern pike (Esox lucius): conserved synteny revealed between the salmonid sister group and the Neoteleostei.</title>
        <authorList>
            <person name="Rondeau E.B."/>
            <person name="Minkley D.R."/>
            <person name="Leong J.S."/>
            <person name="Messmer A.M."/>
            <person name="Jantzen J.R."/>
            <person name="von Schalburg K.R."/>
            <person name="Lemon C."/>
            <person name="Bird N.H."/>
            <person name="Koop B.F."/>
        </authorList>
    </citation>
    <scope>NUCLEOTIDE SEQUENCE</scope>
</reference>
<accession>A0A3P8Z2I5</accession>
<dbReference type="InterPro" id="IPR028118">
    <property type="entry name" value="Chibby_fam"/>
</dbReference>
<dbReference type="Pfam" id="PF14645">
    <property type="entry name" value="Chibby"/>
    <property type="match status" value="1"/>
</dbReference>
<dbReference type="InParanoid" id="A0A3P8Z2I5"/>
<dbReference type="PANTHER" id="PTHR21533">
    <property type="entry name" value="LEUCINE-RICH PROTEIN"/>
    <property type="match status" value="1"/>
</dbReference>
<keyword evidence="1" id="KW-0175">Coiled coil</keyword>
<dbReference type="Ensembl" id="ENSELUT00000034036.3">
    <property type="protein sequence ID" value="ENSELUP00000022955.3"/>
    <property type="gene ID" value="ENSELUG00000021868.3"/>
</dbReference>
<dbReference type="GeneID" id="105028331"/>
<reference evidence="3 4" key="2">
    <citation type="submission" date="2020-02" db="EMBL/GenBank/DDBJ databases">
        <title>Esox lucius (northern pike) genome, fEsoLuc1, primary haplotype.</title>
        <authorList>
            <person name="Myers G."/>
            <person name="Karagic N."/>
            <person name="Meyer A."/>
            <person name="Pippel M."/>
            <person name="Reichard M."/>
            <person name="Winkler S."/>
            <person name="Tracey A."/>
            <person name="Sims Y."/>
            <person name="Howe K."/>
            <person name="Rhie A."/>
            <person name="Formenti G."/>
            <person name="Durbin R."/>
            <person name="Fedrigo O."/>
            <person name="Jarvis E.D."/>
        </authorList>
    </citation>
    <scope>NUCLEOTIDE SEQUENCE [LARGE SCALE GENOMIC DNA]</scope>
</reference>
<proteinExistence type="predicted"/>
<dbReference type="AlphaFoldDB" id="A0A3P8Z2I5"/>
<dbReference type="GeneTree" id="ENSGT00970000198033"/>
<feature type="region of interest" description="Disordered" evidence="2">
    <location>
        <begin position="129"/>
        <end position="169"/>
    </location>
</feature>
<keyword evidence="4" id="KW-1185">Reference proteome</keyword>
<evidence type="ECO:0000313" key="3">
    <source>
        <dbReference type="Ensembl" id="ENSELUP00000022955.3"/>
    </source>
</evidence>